<dbReference type="AlphaFoldDB" id="A0A8K1FJ82"/>
<feature type="transmembrane region" description="Helical" evidence="7">
    <location>
        <begin position="367"/>
        <end position="392"/>
    </location>
</feature>
<keyword evidence="5" id="KW-0175">Coiled coil</keyword>
<feature type="region of interest" description="Disordered" evidence="6">
    <location>
        <begin position="426"/>
        <end position="461"/>
    </location>
</feature>
<dbReference type="EMBL" id="SPLM01000039">
    <property type="protein sequence ID" value="TMW64636.1"/>
    <property type="molecule type" value="Genomic_DNA"/>
</dbReference>
<evidence type="ECO:0000256" key="1">
    <source>
        <dbReference type="ARBA" id="ARBA00004141"/>
    </source>
</evidence>
<keyword evidence="10" id="KW-1185">Reference proteome</keyword>
<feature type="transmembrane region" description="Helical" evidence="7">
    <location>
        <begin position="513"/>
        <end position="532"/>
    </location>
</feature>
<keyword evidence="3 7" id="KW-1133">Transmembrane helix</keyword>
<evidence type="ECO:0000256" key="5">
    <source>
        <dbReference type="SAM" id="Coils"/>
    </source>
</evidence>
<gene>
    <name evidence="9" type="ORF">Poli38472_011516</name>
</gene>
<evidence type="ECO:0000313" key="10">
    <source>
        <dbReference type="Proteomes" id="UP000794436"/>
    </source>
</evidence>
<evidence type="ECO:0000256" key="2">
    <source>
        <dbReference type="ARBA" id="ARBA00022692"/>
    </source>
</evidence>
<feature type="transmembrane region" description="Helical" evidence="7">
    <location>
        <begin position="325"/>
        <end position="347"/>
    </location>
</feature>
<protein>
    <recommendedName>
        <fullName evidence="8">Amino acid transporter transmembrane domain-containing protein</fullName>
    </recommendedName>
</protein>
<evidence type="ECO:0000313" key="9">
    <source>
        <dbReference type="EMBL" id="TMW64636.1"/>
    </source>
</evidence>
<feature type="compositionally biased region" description="Basic and acidic residues" evidence="6">
    <location>
        <begin position="41"/>
        <end position="60"/>
    </location>
</feature>
<feature type="transmembrane region" description="Helical" evidence="7">
    <location>
        <begin position="488"/>
        <end position="507"/>
    </location>
</feature>
<dbReference type="Proteomes" id="UP000794436">
    <property type="component" value="Unassembled WGS sequence"/>
</dbReference>
<feature type="transmembrane region" description="Helical" evidence="7">
    <location>
        <begin position="544"/>
        <end position="566"/>
    </location>
</feature>
<dbReference type="PANTHER" id="PTHR22950:SF681">
    <property type="entry name" value="SH2 DOMAIN-CONTAINING PROTEIN"/>
    <property type="match status" value="1"/>
</dbReference>
<feature type="coiled-coil region" evidence="5">
    <location>
        <begin position="395"/>
        <end position="425"/>
    </location>
</feature>
<evidence type="ECO:0000256" key="3">
    <source>
        <dbReference type="ARBA" id="ARBA00022989"/>
    </source>
</evidence>
<feature type="transmembrane region" description="Helical" evidence="7">
    <location>
        <begin position="228"/>
        <end position="246"/>
    </location>
</feature>
<feature type="region of interest" description="Disordered" evidence="6">
    <location>
        <begin position="1"/>
        <end position="96"/>
    </location>
</feature>
<evidence type="ECO:0000259" key="8">
    <source>
        <dbReference type="Pfam" id="PF01490"/>
    </source>
</evidence>
<dbReference type="OrthoDB" id="1684102at2759"/>
<accession>A0A8K1FJ82</accession>
<evidence type="ECO:0000256" key="6">
    <source>
        <dbReference type="SAM" id="MobiDB-lite"/>
    </source>
</evidence>
<feature type="transmembrane region" description="Helical" evidence="7">
    <location>
        <begin position="137"/>
        <end position="159"/>
    </location>
</feature>
<evidence type="ECO:0000256" key="4">
    <source>
        <dbReference type="ARBA" id="ARBA00023136"/>
    </source>
</evidence>
<keyword evidence="2 7" id="KW-0812">Transmembrane</keyword>
<feature type="transmembrane region" description="Helical" evidence="7">
    <location>
        <begin position="106"/>
        <end position="125"/>
    </location>
</feature>
<feature type="transmembrane region" description="Helical" evidence="7">
    <location>
        <begin position="253"/>
        <end position="271"/>
    </location>
</feature>
<evidence type="ECO:0000256" key="7">
    <source>
        <dbReference type="SAM" id="Phobius"/>
    </source>
</evidence>
<dbReference type="GO" id="GO:0016020">
    <property type="term" value="C:membrane"/>
    <property type="evidence" value="ECO:0007669"/>
    <property type="project" value="UniProtKB-SubCell"/>
</dbReference>
<organism evidence="9 10">
    <name type="scientific">Pythium oligandrum</name>
    <name type="common">Mycoparasitic fungus</name>
    <dbReference type="NCBI Taxonomy" id="41045"/>
    <lineage>
        <taxon>Eukaryota</taxon>
        <taxon>Sar</taxon>
        <taxon>Stramenopiles</taxon>
        <taxon>Oomycota</taxon>
        <taxon>Peronosporomycetes</taxon>
        <taxon>Pythiales</taxon>
        <taxon>Pythiaceae</taxon>
        <taxon>Pythium</taxon>
    </lineage>
</organism>
<proteinExistence type="predicted"/>
<dbReference type="Pfam" id="PF01490">
    <property type="entry name" value="Aa_trans"/>
    <property type="match status" value="1"/>
</dbReference>
<comment type="subcellular location">
    <subcellularLocation>
        <location evidence="1">Membrane</location>
        <topology evidence="1">Multi-pass membrane protein</topology>
    </subcellularLocation>
</comment>
<comment type="caution">
    <text evidence="9">The sequence shown here is derived from an EMBL/GenBank/DDBJ whole genome shotgun (WGS) entry which is preliminary data.</text>
</comment>
<keyword evidence="4 7" id="KW-0472">Membrane</keyword>
<dbReference type="InterPro" id="IPR013057">
    <property type="entry name" value="AA_transpt_TM"/>
</dbReference>
<feature type="domain" description="Amino acid transporter transmembrane" evidence="8">
    <location>
        <begin position="105"/>
        <end position="565"/>
    </location>
</feature>
<feature type="transmembrane region" description="Helical" evidence="7">
    <location>
        <begin position="186"/>
        <end position="208"/>
    </location>
</feature>
<name>A0A8K1FJ82_PYTOL</name>
<reference evidence="9" key="1">
    <citation type="submission" date="2019-03" db="EMBL/GenBank/DDBJ databases">
        <title>Long read genome sequence of the mycoparasitic Pythium oligandrum ATCC 38472 isolated from sugarbeet rhizosphere.</title>
        <authorList>
            <person name="Gaulin E."/>
        </authorList>
    </citation>
    <scope>NUCLEOTIDE SEQUENCE</scope>
    <source>
        <strain evidence="9">ATCC 38472_TT</strain>
    </source>
</reference>
<sequence length="578" mass="63361">MEARRLLVEMDEDTRVAATTSTPSPRALGAAKRARSPTKKTPRETEELITSREHGADLERGQQTNGKEGASNGNGNGQQRKKRQSTAVSRSGVDPRPSLATVREKISVFAVVVHLLKGNIGPGAMSLPNGFSKTGIYAAPFYFVIVALVSTYNMDLLLYCKRVVCPTRNASFGDVAGKILGRRGKLLIDVFLVGTQLGICCVYFTFVATNLHVVLPEKLQSVVHERQLILVIFPLILMLSWIRTLSRITPFSGLANIAVFLGITIVFYYSIDYYQHPTEARQTPVHVDVSQFPEFYGTAVYSFEGIGLILPIQNEMQNPHMFPRVLALCMLAILVLFLFIGEVPTIAFGRISNGSMTAVLHEYCEGWLVTAANVLLAFACLLSFPIQFYPAVDVLERALNKRGALTRQNEEHQTLRESIRFAEASENRRRASATSAGMAKSIERSGVNAPQPRPSLARSPVPPPPPSLPWWMETLFCTMSQYECNRTLFRSMLCTSLMIIAVCIPDVGLLISLFGAVGSSMLAIIIPPVLYVKLHQNALPLLSLVMHYGIIVFGVLGMIAGTIQAVGDVVASFTGPEA</sequence>
<dbReference type="GO" id="GO:0015179">
    <property type="term" value="F:L-amino acid transmembrane transporter activity"/>
    <property type="evidence" value="ECO:0007669"/>
    <property type="project" value="TreeGrafter"/>
</dbReference>
<dbReference type="PANTHER" id="PTHR22950">
    <property type="entry name" value="AMINO ACID TRANSPORTER"/>
    <property type="match status" value="1"/>
</dbReference>
<feature type="transmembrane region" description="Helical" evidence="7">
    <location>
        <begin position="295"/>
        <end position="313"/>
    </location>
</feature>